<protein>
    <recommendedName>
        <fullName evidence="3">IS1 family transposase</fullName>
    </recommendedName>
</protein>
<reference evidence="1 2" key="1">
    <citation type="submission" date="2023-10" db="EMBL/GenBank/DDBJ databases">
        <title>Marimonas sp. nov. isolated from tidal mud flat.</title>
        <authorList>
            <person name="Jaincy N.J."/>
            <person name="Srinivasan S."/>
            <person name="Lee S.-S."/>
        </authorList>
    </citation>
    <scope>NUCLEOTIDE SEQUENCE [LARGE SCALE GENOMIC DNA]</scope>
    <source>
        <strain evidence="1 2">MJ-SS3</strain>
    </source>
</reference>
<sequence length="99" mass="11567">MKKNTSKPALLPSLYCNVFGHSYEVTKKVTYHVKEYTCKHCKKELTTNGNGRLTELTPKFREINSILEYIHNRRMLRLSRQRSFNNQTAFSKADLQISA</sequence>
<name>A0ABU3U3A4_9FLAO</name>
<gene>
    <name evidence="1" type="ORF">RXV94_01815</name>
</gene>
<proteinExistence type="predicted"/>
<keyword evidence="2" id="KW-1185">Reference proteome</keyword>
<dbReference type="EMBL" id="JAWHTF010000001">
    <property type="protein sequence ID" value="MDU8884878.1"/>
    <property type="molecule type" value="Genomic_DNA"/>
</dbReference>
<evidence type="ECO:0000313" key="1">
    <source>
        <dbReference type="EMBL" id="MDU8884878.1"/>
    </source>
</evidence>
<evidence type="ECO:0008006" key="3">
    <source>
        <dbReference type="Google" id="ProtNLM"/>
    </source>
</evidence>
<dbReference type="Proteomes" id="UP001268651">
    <property type="component" value="Unassembled WGS sequence"/>
</dbReference>
<evidence type="ECO:0000313" key="2">
    <source>
        <dbReference type="Proteomes" id="UP001268651"/>
    </source>
</evidence>
<comment type="caution">
    <text evidence="1">The sequence shown here is derived from an EMBL/GenBank/DDBJ whole genome shotgun (WGS) entry which is preliminary data.</text>
</comment>
<organism evidence="1 2">
    <name type="scientific">Gilvirhabdus luticola</name>
    <dbReference type="NCBI Taxonomy" id="3079858"/>
    <lineage>
        <taxon>Bacteria</taxon>
        <taxon>Pseudomonadati</taxon>
        <taxon>Bacteroidota</taxon>
        <taxon>Flavobacteriia</taxon>
        <taxon>Flavobacteriales</taxon>
        <taxon>Flavobacteriaceae</taxon>
        <taxon>Gilvirhabdus</taxon>
    </lineage>
</organism>
<dbReference type="RefSeq" id="WP_316660662.1">
    <property type="nucleotide sequence ID" value="NZ_JAWHTF010000001.1"/>
</dbReference>
<accession>A0ABU3U3A4</accession>